<evidence type="ECO:0000256" key="1">
    <source>
        <dbReference type="ARBA" id="ARBA00004286"/>
    </source>
</evidence>
<dbReference type="Gene3D" id="1.10.1410.10">
    <property type="match status" value="2"/>
</dbReference>
<keyword evidence="6 10" id="KW-0694">RNA-binding</keyword>
<evidence type="ECO:0000259" key="12">
    <source>
        <dbReference type="Pfam" id="PF03813"/>
    </source>
</evidence>
<dbReference type="FunFam" id="1.10.1410.10:FF:000005">
    <property type="entry name" value="Nucleolar protein 6"/>
    <property type="match status" value="1"/>
</dbReference>
<evidence type="ECO:0000256" key="9">
    <source>
        <dbReference type="ARBA" id="ARBA00035020"/>
    </source>
</evidence>
<dbReference type="GO" id="GO:0005694">
    <property type="term" value="C:chromosome"/>
    <property type="evidence" value="ECO:0007669"/>
    <property type="project" value="UniProtKB-SubCell"/>
</dbReference>
<dbReference type="PANTHER" id="PTHR17972">
    <property type="entry name" value="NUCLEOLAR RNA-ASSOCIATED PROTEIN"/>
    <property type="match status" value="1"/>
</dbReference>
<dbReference type="Pfam" id="PF17407">
    <property type="entry name" value="Nrap_D6"/>
    <property type="match status" value="1"/>
</dbReference>
<dbReference type="InterPro" id="IPR035370">
    <property type="entry name" value="Nrap_D5"/>
</dbReference>
<feature type="compositionally biased region" description="Acidic residues" evidence="11">
    <location>
        <begin position="41"/>
        <end position="53"/>
    </location>
</feature>
<dbReference type="STRING" id="34690.A0A182UAY7"/>
<evidence type="ECO:0000256" key="8">
    <source>
        <dbReference type="ARBA" id="ARBA00035000"/>
    </source>
</evidence>
<dbReference type="Proteomes" id="UP000075902">
    <property type="component" value="Unassembled WGS sequence"/>
</dbReference>
<keyword evidence="5" id="KW-0158">Chromosome</keyword>
<keyword evidence="19" id="KW-1185">Reference proteome</keyword>
<dbReference type="FunFam" id="1.10.1410.10:FF:000006">
    <property type="entry name" value="Nucleolar protein 6"/>
    <property type="match status" value="1"/>
</dbReference>
<reference evidence="18" key="2">
    <citation type="submission" date="2020-05" db="UniProtKB">
        <authorList>
            <consortium name="EnsemblMetazoa"/>
        </authorList>
    </citation>
    <scope>IDENTIFICATION</scope>
    <source>
        <strain evidence="18">CM1001059</strain>
    </source>
</reference>
<evidence type="ECO:0000259" key="14">
    <source>
        <dbReference type="Pfam" id="PF17404"/>
    </source>
</evidence>
<dbReference type="GO" id="GO:0034456">
    <property type="term" value="C:UTP-C complex"/>
    <property type="evidence" value="ECO:0007669"/>
    <property type="project" value="TreeGrafter"/>
</dbReference>
<comment type="subcellular location">
    <subcellularLocation>
        <location evidence="1">Chromosome</location>
    </subcellularLocation>
    <subcellularLocation>
        <location evidence="2 10">Nucleus</location>
        <location evidence="2 10">Nucleolus</location>
    </subcellularLocation>
</comment>
<dbReference type="GO" id="GO:0032545">
    <property type="term" value="C:CURI complex"/>
    <property type="evidence" value="ECO:0007669"/>
    <property type="project" value="TreeGrafter"/>
</dbReference>
<evidence type="ECO:0000259" key="15">
    <source>
        <dbReference type="Pfam" id="PF17405"/>
    </source>
</evidence>
<comment type="similarity">
    <text evidence="3 10">Belongs to the NRAP family.</text>
</comment>
<dbReference type="VEuPathDB" id="VectorBase:AMEC017116"/>
<feature type="domain" description="Nrap protein" evidence="13">
    <location>
        <begin position="397"/>
        <end position="532"/>
    </location>
</feature>
<dbReference type="Pfam" id="PF17404">
    <property type="entry name" value="Nrap_D3"/>
    <property type="match status" value="1"/>
</dbReference>
<feature type="domain" description="Nrap protein" evidence="16">
    <location>
        <begin position="912"/>
        <end position="1065"/>
    </location>
</feature>
<evidence type="ECO:0000256" key="10">
    <source>
        <dbReference type="RuleBase" id="RU364032"/>
    </source>
</evidence>
<accession>A0A182UAY7</accession>
<organism evidence="18 19">
    <name type="scientific">Anopheles melas</name>
    <dbReference type="NCBI Taxonomy" id="34690"/>
    <lineage>
        <taxon>Eukaryota</taxon>
        <taxon>Metazoa</taxon>
        <taxon>Ecdysozoa</taxon>
        <taxon>Arthropoda</taxon>
        <taxon>Hexapoda</taxon>
        <taxon>Insecta</taxon>
        <taxon>Pterygota</taxon>
        <taxon>Neoptera</taxon>
        <taxon>Endopterygota</taxon>
        <taxon>Diptera</taxon>
        <taxon>Nematocera</taxon>
        <taxon>Culicoidea</taxon>
        <taxon>Culicidae</taxon>
        <taxon>Anophelinae</taxon>
        <taxon>Anopheles</taxon>
    </lineage>
</organism>
<dbReference type="Pfam" id="PF17406">
    <property type="entry name" value="Nrap_D5"/>
    <property type="match status" value="1"/>
</dbReference>
<dbReference type="GO" id="GO:0006409">
    <property type="term" value="P:tRNA export from nucleus"/>
    <property type="evidence" value="ECO:0007669"/>
    <property type="project" value="TreeGrafter"/>
</dbReference>
<feature type="domain" description="Nrap protein" evidence="15">
    <location>
        <begin position="709"/>
        <end position="909"/>
    </location>
</feature>
<evidence type="ECO:0000313" key="18">
    <source>
        <dbReference type="EnsemblMetazoa" id="AMEC017116-PA"/>
    </source>
</evidence>
<feature type="region of interest" description="Disordered" evidence="11">
    <location>
        <begin position="762"/>
        <end position="781"/>
    </location>
</feature>
<evidence type="ECO:0000256" key="2">
    <source>
        <dbReference type="ARBA" id="ARBA00004604"/>
    </source>
</evidence>
<comment type="function">
    <text evidence="8">Part of the small subunit (SSU) processome, first precursor of the small eukaryotic ribosomal subunit. During the assembly of the SSU processome in the nucleolus, many ribosome biogenesis factors, an RNA chaperone and ribosomal proteins associate with the nascent pre-rRNA and work in concert to generate RNA folding, modifications, rearrangements and cleavage as well as targeted degradation of pre-ribosomal RNA by the RNA exosome.</text>
</comment>
<feature type="domain" description="Nrap protein" evidence="12">
    <location>
        <begin position="245"/>
        <end position="393"/>
    </location>
</feature>
<dbReference type="Gene3D" id="3.30.70.3030">
    <property type="match status" value="1"/>
</dbReference>
<dbReference type="Pfam" id="PF17403">
    <property type="entry name" value="Nrap_D2"/>
    <property type="match status" value="1"/>
</dbReference>
<dbReference type="PANTHER" id="PTHR17972:SF0">
    <property type="entry name" value="NUCLEOLAR PROTEIN 6"/>
    <property type="match status" value="1"/>
</dbReference>
<feature type="domain" description="Nrap protein" evidence="14">
    <location>
        <begin position="537"/>
        <end position="695"/>
    </location>
</feature>
<dbReference type="SUPFAM" id="SSF81631">
    <property type="entry name" value="PAP/OAS1 substrate-binding domain"/>
    <property type="match status" value="1"/>
</dbReference>
<evidence type="ECO:0000256" key="3">
    <source>
        <dbReference type="ARBA" id="ARBA00006674"/>
    </source>
</evidence>
<name>A0A182UAY7_9DIPT</name>
<dbReference type="GO" id="GO:0003723">
    <property type="term" value="F:RNA binding"/>
    <property type="evidence" value="ECO:0007669"/>
    <property type="project" value="UniProtKB-KW"/>
</dbReference>
<evidence type="ECO:0000256" key="11">
    <source>
        <dbReference type="SAM" id="MobiDB-lite"/>
    </source>
</evidence>
<reference evidence="19" key="1">
    <citation type="submission" date="2014-01" db="EMBL/GenBank/DDBJ databases">
        <title>The Genome Sequence of Anopheles melas CM1001059_A (V2).</title>
        <authorList>
            <consortium name="The Broad Institute Genomics Platform"/>
            <person name="Neafsey D.E."/>
            <person name="Besansky N."/>
            <person name="Howell P."/>
            <person name="Walton C."/>
            <person name="Young S.K."/>
            <person name="Zeng Q."/>
            <person name="Gargeya S."/>
            <person name="Fitzgerald M."/>
            <person name="Haas B."/>
            <person name="Abouelleil A."/>
            <person name="Allen A.W."/>
            <person name="Alvarado L."/>
            <person name="Arachchi H.M."/>
            <person name="Berlin A.M."/>
            <person name="Chapman S.B."/>
            <person name="Gainer-Dewar J."/>
            <person name="Goldberg J."/>
            <person name="Griggs A."/>
            <person name="Gujja S."/>
            <person name="Hansen M."/>
            <person name="Howarth C."/>
            <person name="Imamovic A."/>
            <person name="Ireland A."/>
            <person name="Larimer J."/>
            <person name="McCowan C."/>
            <person name="Murphy C."/>
            <person name="Pearson M."/>
            <person name="Poon T.W."/>
            <person name="Priest M."/>
            <person name="Roberts A."/>
            <person name="Saif S."/>
            <person name="Shea T."/>
            <person name="Sisk P."/>
            <person name="Sykes S."/>
            <person name="Wortman J."/>
            <person name="Nusbaum C."/>
            <person name="Birren B."/>
        </authorList>
    </citation>
    <scope>NUCLEOTIDE SEQUENCE [LARGE SCALE GENOMIC DNA]</scope>
    <source>
        <strain evidence="19">CM1001059</strain>
    </source>
</reference>
<dbReference type="InterPro" id="IPR035368">
    <property type="entry name" value="Nrap_D3"/>
</dbReference>
<dbReference type="EnsemblMetazoa" id="AMEC017116-RA">
    <property type="protein sequence ID" value="AMEC017116-PA"/>
    <property type="gene ID" value="AMEC017116"/>
</dbReference>
<dbReference type="Pfam" id="PF17405">
    <property type="entry name" value="Nrap_D4"/>
    <property type="match status" value="1"/>
</dbReference>
<dbReference type="GO" id="GO:0006364">
    <property type="term" value="P:rRNA processing"/>
    <property type="evidence" value="ECO:0007669"/>
    <property type="project" value="TreeGrafter"/>
</dbReference>
<evidence type="ECO:0000256" key="6">
    <source>
        <dbReference type="ARBA" id="ARBA00022884"/>
    </source>
</evidence>
<dbReference type="AlphaFoldDB" id="A0A182UAY7"/>
<comment type="subunit">
    <text evidence="9">Part of the small subunit (SSU) processome, composed of more than 70 proteins and the RNA chaperone small nucleolar RNA (snoRNA) U3.</text>
</comment>
<dbReference type="InterPro" id="IPR035367">
    <property type="entry name" value="Nrap_D2"/>
</dbReference>
<keyword evidence="7 10" id="KW-0539">Nucleus</keyword>
<dbReference type="Pfam" id="PF03813">
    <property type="entry name" value="Nrap"/>
    <property type="match status" value="1"/>
</dbReference>
<protein>
    <recommendedName>
        <fullName evidence="4 10">Nucleolar protein 6</fullName>
    </recommendedName>
</protein>
<dbReference type="InterPro" id="IPR035369">
    <property type="entry name" value="Nrap_D4"/>
</dbReference>
<evidence type="ECO:0000256" key="4">
    <source>
        <dbReference type="ARBA" id="ARBA00016437"/>
    </source>
</evidence>
<dbReference type="InterPro" id="IPR005554">
    <property type="entry name" value="NOL6/Upt22"/>
</dbReference>
<dbReference type="GO" id="GO:0032040">
    <property type="term" value="C:small-subunit processome"/>
    <property type="evidence" value="ECO:0007669"/>
    <property type="project" value="TreeGrafter"/>
</dbReference>
<feature type="region of interest" description="Disordered" evidence="11">
    <location>
        <begin position="1"/>
        <end position="94"/>
    </location>
</feature>
<evidence type="ECO:0000313" key="19">
    <source>
        <dbReference type="Proteomes" id="UP000075902"/>
    </source>
</evidence>
<evidence type="ECO:0000256" key="7">
    <source>
        <dbReference type="ARBA" id="ARBA00023242"/>
    </source>
</evidence>
<proteinExistence type="inferred from homology"/>
<evidence type="ECO:0000259" key="16">
    <source>
        <dbReference type="Pfam" id="PF17406"/>
    </source>
</evidence>
<dbReference type="InterPro" id="IPR035371">
    <property type="entry name" value="Nrap_D6"/>
</dbReference>
<sequence>MNRVKKKPSGSLVLLKKKKSKKQQVPVDSDNEAYDSMVDNGTDEDDDDADDGGGELNGAGQNGNASGEESDSMDSGHESGAFVRAPKPSKKKAVKALKRKVVAHEDDEAHRKRLKEMKELYKPPTVEEINRLKETENYYHSNLFRMQTEEMLKEVRVPSKVGRFSHVWVEQFKQFLHSIEDGASDRWLHELEYDGVQFPLPLASMQHAQEVLGKERFRYVQQHQVRVIGGCDGMLRTSFGKPLVVDLLLVMPEKCLHKEDYLNLRYHCKRAHYLCTIAERLLQQAGNDKVVSNIRFEPLKGDHTKPVLVMEPADERFARKVHFQLHVVADSSKFPKKRFLPHRNNVRPTMIGGQAETVSTEEYENLPTPHYNTSILYDVRLVKNVELLESIIQSESVREAIVLLKVWIRQRHFDRGRYGFDGALVTFYVAYLLQNKRIYPNMSSYQIIRLFWNQLAGSSWDKEGISFDKSSREMLVSFFRYYDVVFIDPLGTLNLAANLPVDLYRRVRHESALAIRLLDNRQINSFLALFLASYPTFAQYDHIVMVNDSKLVTATIESFGEDTEKLDYFGDAQALFTRMVERLLRKGLGARASYLVPLASTLKEGESAMPIKPRLALGLALNGSEAFNLVDKGPEAIDAEASEAFRSFWHGKAELRRFKDGSITESCVWGETSDPIGQKRLIVRAIVKFLLQAHLDMPENKIVYLAEQFEAALTPFPVQELHETIEERSLAVIRTFETLGRVMRDLERLPLTINAITGTDPVFRYTDPDPPRPTASGMQSSNGETVFLSGKPIRATIQLAASGKWPADLEAIRRLKTAFYLRIAEDVNTSRELKGRVQAQAYNDYLDVLFEKYLFRFEIIHQREIGILREYLSANKVTRLQKDTDESVALEMRATILPQLTGFLHGLHQQYFSFGSVAAIAKRWLYSQLIDPYLWPDECTELLLAALYLNQPLQPPIQPQTGFLRWLQFIASTDWSKEMIVVNLTDKLSSETIDELEKDFFERRHSFPPLTIVTPCDAGKYGLFGRRAPTLEILNRVTLLAKAATQLVETDFRTLRNNIQNFFEPSVEGYNVIIHLHACIVTPIGIRKSHEIGVHKTPGLSVNSTDKEPAAGLDPVRSYLQELREAYGQFAIFFYDPCGGDRIAVLWRPQALEEKPFTTTNVNGRKFTKDGTLQLNIDALVRDFEIMGEGLVSSVEKMH</sequence>
<evidence type="ECO:0000259" key="13">
    <source>
        <dbReference type="Pfam" id="PF17403"/>
    </source>
</evidence>
<dbReference type="InterPro" id="IPR035082">
    <property type="entry name" value="Nrap_D1"/>
</dbReference>
<feature type="domain" description="Nrap protein" evidence="17">
    <location>
        <begin position="1068"/>
        <end position="1195"/>
    </location>
</feature>
<evidence type="ECO:0000259" key="17">
    <source>
        <dbReference type="Pfam" id="PF17407"/>
    </source>
</evidence>
<evidence type="ECO:0000256" key="5">
    <source>
        <dbReference type="ARBA" id="ARBA00022454"/>
    </source>
</evidence>